<comment type="caution">
    <text evidence="1">The sequence shown here is derived from an EMBL/GenBank/DDBJ whole genome shotgun (WGS) entry which is preliminary data.</text>
</comment>
<proteinExistence type="predicted"/>
<dbReference type="EMBL" id="QXXA01000011">
    <property type="protein sequence ID" value="NBI07268.1"/>
    <property type="molecule type" value="Genomic_DNA"/>
</dbReference>
<keyword evidence="2" id="KW-1185">Reference proteome</keyword>
<organism evidence="1 2">
    <name type="scientific">Senegalia massiliensis</name>
    <dbReference type="NCBI Taxonomy" id="1720316"/>
    <lineage>
        <taxon>Bacteria</taxon>
        <taxon>Bacillati</taxon>
        <taxon>Bacillota</taxon>
        <taxon>Clostridia</taxon>
        <taxon>Eubacteriales</taxon>
        <taxon>Clostridiaceae</taxon>
        <taxon>Senegalia</taxon>
    </lineage>
</organism>
<accession>A0A845R195</accession>
<dbReference type="OrthoDB" id="47713at2"/>
<evidence type="ECO:0000313" key="1">
    <source>
        <dbReference type="EMBL" id="NBI07268.1"/>
    </source>
</evidence>
<dbReference type="RefSeq" id="WP_160197738.1">
    <property type="nucleotide sequence ID" value="NZ_QXXA01000011.1"/>
</dbReference>
<protein>
    <submittedName>
        <fullName evidence="1">Transcription initiation factor TFIIIB</fullName>
    </submittedName>
</protein>
<dbReference type="AlphaFoldDB" id="A0A845R195"/>
<sequence length="63" mass="7081">MIENKVCPKCRSKEIGQGKQIGHGKMLPVNNTFMSLGSNIVADICTECGYILEMRVEKPHKFK</sequence>
<reference evidence="1 2" key="1">
    <citation type="submission" date="2018-08" db="EMBL/GenBank/DDBJ databases">
        <title>Murine metabolic-syndrome-specific gut microbial biobank.</title>
        <authorList>
            <person name="Liu C."/>
        </authorList>
    </citation>
    <scope>NUCLEOTIDE SEQUENCE [LARGE SCALE GENOMIC DNA]</scope>
    <source>
        <strain evidence="1 2">583</strain>
    </source>
</reference>
<gene>
    <name evidence="1" type="ORF">D3Z33_10445</name>
</gene>
<dbReference type="Proteomes" id="UP000467132">
    <property type="component" value="Unassembled WGS sequence"/>
</dbReference>
<evidence type="ECO:0000313" key="2">
    <source>
        <dbReference type="Proteomes" id="UP000467132"/>
    </source>
</evidence>
<name>A0A845R195_9CLOT</name>